<accession>A0A814MA00</accession>
<evidence type="ECO:0000313" key="2">
    <source>
        <dbReference type="Proteomes" id="UP000663870"/>
    </source>
</evidence>
<dbReference type="EMBL" id="CAJNOL010000462">
    <property type="protein sequence ID" value="CAF1076055.1"/>
    <property type="molecule type" value="Genomic_DNA"/>
</dbReference>
<proteinExistence type="predicted"/>
<gene>
    <name evidence="1" type="ORF">JXQ802_LOCUS17937</name>
</gene>
<comment type="caution">
    <text evidence="1">The sequence shown here is derived from an EMBL/GenBank/DDBJ whole genome shotgun (WGS) entry which is preliminary data.</text>
</comment>
<name>A0A814MA00_9BILA</name>
<dbReference type="Proteomes" id="UP000663870">
    <property type="component" value="Unassembled WGS sequence"/>
</dbReference>
<sequence length="192" mass="21050">MKYKIYAGVAAVVPFADLIPRYLGREEIRQVFGINNRSRFMAWWTGKKDELKEYLENFDIEIDKDSLKTSAFKSTFKLRAPAIASNVNAGTSVLLRPAATVGIAGVSMSDDILRGVSGGVTNTVRGLSIPLIAAGVVLTAAMCACSAVSNGKQMYNYLNRLCDDIILISEPIAMKIMDDNNDTCEIFLIRNE</sequence>
<protein>
    <submittedName>
        <fullName evidence="1">Uncharacterized protein</fullName>
    </submittedName>
</protein>
<keyword evidence="2" id="KW-1185">Reference proteome</keyword>
<dbReference type="AlphaFoldDB" id="A0A814MA00"/>
<organism evidence="1 2">
    <name type="scientific">Rotaria sordida</name>
    <dbReference type="NCBI Taxonomy" id="392033"/>
    <lineage>
        <taxon>Eukaryota</taxon>
        <taxon>Metazoa</taxon>
        <taxon>Spiralia</taxon>
        <taxon>Gnathifera</taxon>
        <taxon>Rotifera</taxon>
        <taxon>Eurotatoria</taxon>
        <taxon>Bdelloidea</taxon>
        <taxon>Philodinida</taxon>
        <taxon>Philodinidae</taxon>
        <taxon>Rotaria</taxon>
    </lineage>
</organism>
<evidence type="ECO:0000313" key="1">
    <source>
        <dbReference type="EMBL" id="CAF1076055.1"/>
    </source>
</evidence>
<reference evidence="1" key="1">
    <citation type="submission" date="2021-02" db="EMBL/GenBank/DDBJ databases">
        <authorList>
            <person name="Nowell W R."/>
        </authorList>
    </citation>
    <scope>NUCLEOTIDE SEQUENCE</scope>
</reference>